<comment type="caution">
    <text evidence="1">The sequence shown here is derived from an EMBL/GenBank/DDBJ whole genome shotgun (WGS) entry which is preliminary data.</text>
</comment>
<dbReference type="Proteomes" id="UP000299102">
    <property type="component" value="Unassembled WGS sequence"/>
</dbReference>
<proteinExistence type="predicted"/>
<evidence type="ECO:0000313" key="1">
    <source>
        <dbReference type="EMBL" id="GBP34472.1"/>
    </source>
</evidence>
<name>A0A4C1V839_EUMVA</name>
<evidence type="ECO:0000313" key="2">
    <source>
        <dbReference type="Proteomes" id="UP000299102"/>
    </source>
</evidence>
<protein>
    <submittedName>
        <fullName evidence="1">Uncharacterized protein</fullName>
    </submittedName>
</protein>
<keyword evidence="2" id="KW-1185">Reference proteome</keyword>
<organism evidence="1 2">
    <name type="scientific">Eumeta variegata</name>
    <name type="common">Bagworm moth</name>
    <name type="synonym">Eumeta japonica</name>
    <dbReference type="NCBI Taxonomy" id="151549"/>
    <lineage>
        <taxon>Eukaryota</taxon>
        <taxon>Metazoa</taxon>
        <taxon>Ecdysozoa</taxon>
        <taxon>Arthropoda</taxon>
        <taxon>Hexapoda</taxon>
        <taxon>Insecta</taxon>
        <taxon>Pterygota</taxon>
        <taxon>Neoptera</taxon>
        <taxon>Endopterygota</taxon>
        <taxon>Lepidoptera</taxon>
        <taxon>Glossata</taxon>
        <taxon>Ditrysia</taxon>
        <taxon>Tineoidea</taxon>
        <taxon>Psychidae</taxon>
        <taxon>Oiketicinae</taxon>
        <taxon>Eumeta</taxon>
    </lineage>
</organism>
<reference evidence="1 2" key="1">
    <citation type="journal article" date="2019" name="Commun. Biol.">
        <title>The bagworm genome reveals a unique fibroin gene that provides high tensile strength.</title>
        <authorList>
            <person name="Kono N."/>
            <person name="Nakamura H."/>
            <person name="Ohtoshi R."/>
            <person name="Tomita M."/>
            <person name="Numata K."/>
            <person name="Arakawa K."/>
        </authorList>
    </citation>
    <scope>NUCLEOTIDE SEQUENCE [LARGE SCALE GENOMIC DNA]</scope>
</reference>
<dbReference type="EMBL" id="BGZK01000289">
    <property type="protein sequence ID" value="GBP34472.1"/>
    <property type="molecule type" value="Genomic_DNA"/>
</dbReference>
<accession>A0A4C1V839</accession>
<sequence length="120" mass="13381">MIHNAQTQSRVIRTRAAGGRASYCEPGLDRSCLKFIRQSFGRRTQSSCKLLRTNFSSTLVLDPPPTLPVTVPSVMILKLCCSTILSACTASVRRRESEHAAVIIRRHRDATAVNENKQLR</sequence>
<gene>
    <name evidence="1" type="ORF">EVAR_29867_1</name>
</gene>
<dbReference type="AlphaFoldDB" id="A0A4C1V839"/>